<keyword evidence="5" id="KW-0479">Metal-binding</keyword>
<dbReference type="PROSITE" id="PS51885">
    <property type="entry name" value="NEPRILYSIN"/>
    <property type="match status" value="1"/>
</dbReference>
<dbReference type="InterPro" id="IPR024079">
    <property type="entry name" value="MetalloPept_cat_dom_sf"/>
</dbReference>
<evidence type="ECO:0008006" key="13">
    <source>
        <dbReference type="Google" id="ProtNLM"/>
    </source>
</evidence>
<dbReference type="InterPro" id="IPR008753">
    <property type="entry name" value="Peptidase_M13_N"/>
</dbReference>
<keyword evidence="4" id="KW-0645">Protease</keyword>
<comment type="caution">
    <text evidence="11">The sequence shown here is derived from an EMBL/GenBank/DDBJ whole genome shotgun (WGS) entry which is preliminary data.</text>
</comment>
<reference evidence="11 12" key="1">
    <citation type="submission" date="2020-08" db="EMBL/GenBank/DDBJ databases">
        <title>Aphidius gifuensis genome sequencing and assembly.</title>
        <authorList>
            <person name="Du Z."/>
        </authorList>
    </citation>
    <scope>NUCLEOTIDE SEQUENCE [LARGE SCALE GENOMIC DNA]</scope>
    <source>
        <strain evidence="11">YNYX2018</strain>
        <tissue evidence="11">Adults</tissue>
    </source>
</reference>
<evidence type="ECO:0000256" key="8">
    <source>
        <dbReference type="ARBA" id="ARBA00023049"/>
    </source>
</evidence>
<organism evidence="11 12">
    <name type="scientific">Aphidius gifuensis</name>
    <name type="common">Parasitoid wasp</name>
    <dbReference type="NCBI Taxonomy" id="684658"/>
    <lineage>
        <taxon>Eukaryota</taxon>
        <taxon>Metazoa</taxon>
        <taxon>Ecdysozoa</taxon>
        <taxon>Arthropoda</taxon>
        <taxon>Hexapoda</taxon>
        <taxon>Insecta</taxon>
        <taxon>Pterygota</taxon>
        <taxon>Neoptera</taxon>
        <taxon>Endopterygota</taxon>
        <taxon>Hymenoptera</taxon>
        <taxon>Apocrita</taxon>
        <taxon>Ichneumonoidea</taxon>
        <taxon>Braconidae</taxon>
        <taxon>Aphidiinae</taxon>
        <taxon>Aphidius</taxon>
    </lineage>
</organism>
<feature type="domain" description="Peptidase M13 C-terminal" evidence="9">
    <location>
        <begin position="467"/>
        <end position="668"/>
    </location>
</feature>
<dbReference type="Pfam" id="PF05649">
    <property type="entry name" value="Peptidase_M13_N"/>
    <property type="match status" value="1"/>
</dbReference>
<dbReference type="SUPFAM" id="SSF55486">
    <property type="entry name" value="Metalloproteases ('zincins'), catalytic domain"/>
    <property type="match status" value="1"/>
</dbReference>
<dbReference type="GO" id="GO:0016485">
    <property type="term" value="P:protein processing"/>
    <property type="evidence" value="ECO:0007669"/>
    <property type="project" value="TreeGrafter"/>
</dbReference>
<keyword evidence="7" id="KW-0862">Zinc</keyword>
<dbReference type="Gene3D" id="1.10.1380.10">
    <property type="entry name" value="Neutral endopeptidase , domain2"/>
    <property type="match status" value="1"/>
</dbReference>
<gene>
    <name evidence="11" type="ORF">HCN44_005226</name>
</gene>
<comment type="cofactor">
    <cofactor evidence="1">
        <name>Zn(2+)</name>
        <dbReference type="ChEBI" id="CHEBI:29105"/>
    </cofactor>
</comment>
<evidence type="ECO:0000256" key="5">
    <source>
        <dbReference type="ARBA" id="ARBA00022723"/>
    </source>
</evidence>
<dbReference type="Pfam" id="PF01431">
    <property type="entry name" value="Peptidase_M13"/>
    <property type="match status" value="1"/>
</dbReference>
<dbReference type="GO" id="GO:0004222">
    <property type="term" value="F:metalloendopeptidase activity"/>
    <property type="evidence" value="ECO:0007669"/>
    <property type="project" value="InterPro"/>
</dbReference>
<evidence type="ECO:0000256" key="6">
    <source>
        <dbReference type="ARBA" id="ARBA00022801"/>
    </source>
</evidence>
<evidence type="ECO:0000259" key="10">
    <source>
        <dbReference type="Pfam" id="PF05649"/>
    </source>
</evidence>
<sequence length="669" mass="79067">MERSMNLSVKPCDNFYDFVCGNYMTGYKKTPTSKTIIYTRVADVAHKFHEKLIELIEEPIKPNEIKPIQSVKNYYKICMDDDEEIDDRTFPYFKNYLVPILGRGYNWPISSYELNNNFDWKKVKLQIGNNEEWYNIFFDIKTEIDTDKKIFFIYINEPSLGLSVDNLADETLSSTKLSYFAYMRKCLECFSSNLQKKVQEIYYVKNFEIKIAKIIKETKRNSTKLNNPMTIDELIVNYSFFPWKEYFNDYLKINNTINNYKIKIIINNPTFMIKFEQLINITSKKIQINYFAWRKIISSAKYLNFCFRNAHNNFNIAINNLFIEKEKSSICFDNTLNNFPILVGALYTRSNDHIKNAKENITLMVKNIKNQLKIEINKATWMTYESKKIADNKITATVEKILYPNELLNDTLLNDYYKYLQLFNDTTFIEAVLSTNLFNYKNLWNTKNINNKNEDWTHFASLTPTTNAYFNQRKNYIIIPAGLAQGFFYGNDHPSYSNYAGIGMSISHEISHGFDNQTRQYAKEKNHFNFWINELIDNTYLDKINCILDQYNNYTNSNTIEHINENIADNIAIKIAHKAYKEWKEINKDVGQNLGGKWWSPDQMFWISTASRWCSSLSSNNSEKKMIHTYHSDEKYRAIVPFSNMKSFAADFDCQINTTMNPEEKCRIW</sequence>
<accession>A0A835CR39</accession>
<dbReference type="InterPro" id="IPR000718">
    <property type="entry name" value="Peptidase_M13"/>
</dbReference>
<dbReference type="OrthoDB" id="7701039at2759"/>
<evidence type="ECO:0000256" key="3">
    <source>
        <dbReference type="ARBA" id="ARBA00007357"/>
    </source>
</evidence>
<evidence type="ECO:0000256" key="7">
    <source>
        <dbReference type="ARBA" id="ARBA00022833"/>
    </source>
</evidence>
<dbReference type="Proteomes" id="UP000639338">
    <property type="component" value="Unassembled WGS sequence"/>
</dbReference>
<name>A0A835CR39_APHGI</name>
<dbReference type="PRINTS" id="PR00786">
    <property type="entry name" value="NEPRILYSIN"/>
</dbReference>
<comment type="similarity">
    <text evidence="3">Belongs to the peptidase M13 family.</text>
</comment>
<evidence type="ECO:0000313" key="12">
    <source>
        <dbReference type="Proteomes" id="UP000639338"/>
    </source>
</evidence>
<keyword evidence="6" id="KW-0378">Hydrolase</keyword>
<dbReference type="Gene3D" id="3.40.390.10">
    <property type="entry name" value="Collagenase (Catalytic Domain)"/>
    <property type="match status" value="1"/>
</dbReference>
<evidence type="ECO:0000313" key="11">
    <source>
        <dbReference type="EMBL" id="KAF7992882.1"/>
    </source>
</evidence>
<keyword evidence="8" id="KW-0482">Metalloprotease</keyword>
<feature type="domain" description="Peptidase M13 N-terminal" evidence="10">
    <location>
        <begin position="11"/>
        <end position="404"/>
    </location>
</feature>
<evidence type="ECO:0000256" key="1">
    <source>
        <dbReference type="ARBA" id="ARBA00001947"/>
    </source>
</evidence>
<dbReference type="InterPro" id="IPR018497">
    <property type="entry name" value="Peptidase_M13_C"/>
</dbReference>
<comment type="subcellular location">
    <subcellularLocation>
        <location evidence="2">Cell membrane</location>
        <topology evidence="2">Single-pass type II membrane protein</topology>
    </subcellularLocation>
</comment>
<dbReference type="PANTHER" id="PTHR11733">
    <property type="entry name" value="ZINC METALLOPROTEASE FAMILY M13 NEPRILYSIN-RELATED"/>
    <property type="match status" value="1"/>
</dbReference>
<dbReference type="AlphaFoldDB" id="A0A835CR39"/>
<evidence type="ECO:0000256" key="2">
    <source>
        <dbReference type="ARBA" id="ARBA00004401"/>
    </source>
</evidence>
<keyword evidence="12" id="KW-1185">Reference proteome</keyword>
<protein>
    <recommendedName>
        <fullName evidence="13">Zincin</fullName>
    </recommendedName>
</protein>
<dbReference type="GO" id="GO:0046872">
    <property type="term" value="F:metal ion binding"/>
    <property type="evidence" value="ECO:0007669"/>
    <property type="project" value="UniProtKB-KW"/>
</dbReference>
<proteinExistence type="inferred from homology"/>
<dbReference type="EMBL" id="JACMRX010000003">
    <property type="protein sequence ID" value="KAF7992882.1"/>
    <property type="molecule type" value="Genomic_DNA"/>
</dbReference>
<dbReference type="GO" id="GO:0005886">
    <property type="term" value="C:plasma membrane"/>
    <property type="evidence" value="ECO:0007669"/>
    <property type="project" value="UniProtKB-SubCell"/>
</dbReference>
<evidence type="ECO:0000259" key="9">
    <source>
        <dbReference type="Pfam" id="PF01431"/>
    </source>
</evidence>
<evidence type="ECO:0000256" key="4">
    <source>
        <dbReference type="ARBA" id="ARBA00022670"/>
    </source>
</evidence>
<dbReference type="CDD" id="cd08662">
    <property type="entry name" value="M13"/>
    <property type="match status" value="1"/>
</dbReference>
<dbReference type="PANTHER" id="PTHR11733:SF224">
    <property type="entry name" value="NEPRILYSIN-2"/>
    <property type="match status" value="1"/>
</dbReference>
<dbReference type="InterPro" id="IPR042089">
    <property type="entry name" value="Peptidase_M13_dom_2"/>
</dbReference>